<proteinExistence type="predicted"/>
<dbReference type="NCBIfam" id="TIGR02978">
    <property type="entry name" value="phageshock_pspC"/>
    <property type="match status" value="1"/>
</dbReference>
<dbReference type="InterPro" id="IPR007168">
    <property type="entry name" value="Phageshock_PspC_N"/>
</dbReference>
<keyword evidence="9" id="KW-1185">Reference proteome</keyword>
<evidence type="ECO:0000256" key="5">
    <source>
        <dbReference type="ARBA" id="ARBA00023136"/>
    </source>
</evidence>
<evidence type="ECO:0000256" key="1">
    <source>
        <dbReference type="ARBA" id="ARBA00004162"/>
    </source>
</evidence>
<keyword evidence="3 6" id="KW-0812">Transmembrane</keyword>
<evidence type="ECO:0000256" key="6">
    <source>
        <dbReference type="SAM" id="Phobius"/>
    </source>
</evidence>
<evidence type="ECO:0000313" key="8">
    <source>
        <dbReference type="EMBL" id="KUR70285.1"/>
    </source>
</evidence>
<reference evidence="8 9" key="1">
    <citation type="submission" date="2015-10" db="EMBL/GenBank/DDBJ databases">
        <title>Draft genome sequence of Novosphingobium fuchskuhlense DSM 25065 isolated from a surface water sample of the southwest basin of Lake Grosse Fuchskuhle.</title>
        <authorList>
            <person name="Ruckert C."/>
            <person name="Winkler A."/>
            <person name="Glaeser J."/>
            <person name="Grossart H.-P."/>
            <person name="Kalinowski J."/>
            <person name="Glaeser S."/>
        </authorList>
    </citation>
    <scope>NUCLEOTIDE SEQUENCE [LARGE SCALE GENOMIC DNA]</scope>
    <source>
        <strain evidence="8 9">FNE08-7</strain>
    </source>
</reference>
<dbReference type="EMBL" id="LLZS01000009">
    <property type="protein sequence ID" value="KUR70285.1"/>
    <property type="molecule type" value="Genomic_DNA"/>
</dbReference>
<dbReference type="InterPro" id="IPR052027">
    <property type="entry name" value="PspC"/>
</dbReference>
<dbReference type="AlphaFoldDB" id="A0A117USZ2"/>
<accession>A0A117USZ2</accession>
<dbReference type="InterPro" id="IPR014320">
    <property type="entry name" value="Phageshock_PspC"/>
</dbReference>
<organism evidence="8 9">
    <name type="scientific">Novosphingobium fuchskuhlense</name>
    <dbReference type="NCBI Taxonomy" id="1117702"/>
    <lineage>
        <taxon>Bacteria</taxon>
        <taxon>Pseudomonadati</taxon>
        <taxon>Pseudomonadota</taxon>
        <taxon>Alphaproteobacteria</taxon>
        <taxon>Sphingomonadales</taxon>
        <taxon>Sphingomonadaceae</taxon>
        <taxon>Novosphingobium</taxon>
    </lineage>
</organism>
<comment type="caution">
    <text evidence="8">The sequence shown here is derived from an EMBL/GenBank/DDBJ whole genome shotgun (WGS) entry which is preliminary data.</text>
</comment>
<dbReference type="RefSeq" id="WP_067913075.1">
    <property type="nucleotide sequence ID" value="NZ_KQ954246.1"/>
</dbReference>
<dbReference type="PANTHER" id="PTHR33885:SF3">
    <property type="entry name" value="PHAGE SHOCK PROTEIN C"/>
    <property type="match status" value="1"/>
</dbReference>
<feature type="transmembrane region" description="Helical" evidence="6">
    <location>
        <begin position="35"/>
        <end position="58"/>
    </location>
</feature>
<keyword evidence="5 6" id="KW-0472">Membrane</keyword>
<sequence length="126" mass="14715">MSNQPQHTRFYRDKVNGKFMGVCSGIADYTGIDVLWVRIGFLVLAFSMGWPFLIYFALGFLAEKKPARLYADREEQKFWQGVRQSPARTAREVRSTFRDIDRRLAEVEQFYVSGNPRLSAEIEKLR</sequence>
<keyword evidence="2" id="KW-1003">Cell membrane</keyword>
<comment type="subcellular location">
    <subcellularLocation>
        <location evidence="1">Cell membrane</location>
        <topology evidence="1">Single-pass membrane protein</topology>
    </subcellularLocation>
</comment>
<dbReference type="STRING" id="1117702.AQZ52_15650"/>
<gene>
    <name evidence="8" type="ORF">AQZ52_15650</name>
</gene>
<dbReference type="Pfam" id="PF04024">
    <property type="entry name" value="PspC"/>
    <property type="match status" value="1"/>
</dbReference>
<dbReference type="OrthoDB" id="7359894at2"/>
<evidence type="ECO:0000259" key="7">
    <source>
        <dbReference type="Pfam" id="PF04024"/>
    </source>
</evidence>
<evidence type="ECO:0000256" key="3">
    <source>
        <dbReference type="ARBA" id="ARBA00022692"/>
    </source>
</evidence>
<dbReference type="PANTHER" id="PTHR33885">
    <property type="entry name" value="PHAGE SHOCK PROTEIN C"/>
    <property type="match status" value="1"/>
</dbReference>
<protein>
    <submittedName>
        <fullName evidence="8">Phage shock protein C</fullName>
    </submittedName>
</protein>
<evidence type="ECO:0000256" key="2">
    <source>
        <dbReference type="ARBA" id="ARBA00022475"/>
    </source>
</evidence>
<evidence type="ECO:0000313" key="9">
    <source>
        <dbReference type="Proteomes" id="UP000058012"/>
    </source>
</evidence>
<evidence type="ECO:0000256" key="4">
    <source>
        <dbReference type="ARBA" id="ARBA00022989"/>
    </source>
</evidence>
<feature type="domain" description="Phage shock protein PspC N-terminal" evidence="7">
    <location>
        <begin position="9"/>
        <end position="64"/>
    </location>
</feature>
<name>A0A117USZ2_9SPHN</name>
<keyword evidence="4 6" id="KW-1133">Transmembrane helix</keyword>
<dbReference type="Proteomes" id="UP000058012">
    <property type="component" value="Unassembled WGS sequence"/>
</dbReference>
<dbReference type="GO" id="GO:0005886">
    <property type="term" value="C:plasma membrane"/>
    <property type="evidence" value="ECO:0007669"/>
    <property type="project" value="UniProtKB-SubCell"/>
</dbReference>